<evidence type="ECO:0000313" key="3">
    <source>
        <dbReference type="Proteomes" id="UP000244898"/>
    </source>
</evidence>
<evidence type="ECO:0000259" key="1">
    <source>
        <dbReference type="PROSITE" id="PS51186"/>
    </source>
</evidence>
<dbReference type="AlphaFoldDB" id="A0A2R8C805"/>
<dbReference type="EMBL" id="ONZG01000004">
    <property type="protein sequence ID" value="SPJ28570.1"/>
    <property type="molecule type" value="Genomic_DNA"/>
</dbReference>
<dbReference type="InterPro" id="IPR016181">
    <property type="entry name" value="Acyl_CoA_acyltransferase"/>
</dbReference>
<dbReference type="RefSeq" id="WP_108787086.1">
    <property type="nucleotide sequence ID" value="NZ_ONZG01000004.1"/>
</dbReference>
<evidence type="ECO:0000313" key="2">
    <source>
        <dbReference type="EMBL" id="SPJ28570.1"/>
    </source>
</evidence>
<dbReference type="PROSITE" id="PS51186">
    <property type="entry name" value="GNAT"/>
    <property type="match status" value="1"/>
</dbReference>
<dbReference type="CDD" id="cd04301">
    <property type="entry name" value="NAT_SF"/>
    <property type="match status" value="1"/>
</dbReference>
<dbReference type="Gene3D" id="3.40.630.30">
    <property type="match status" value="1"/>
</dbReference>
<sequence>MLIRPLLLDEAHRLLPLLHQVHALHVTHQPERYPPLPAEEETLAWLTGWLQGKAMHTLVAETKGALCGYAIYEIEHRPAIPVRHAETRGMLHHISVDADHRRQGIGRALIDTMKAQLAKDGIRIIATTYASFNDASARLMAQAGLLPKTVYAEWRE</sequence>
<accession>A0A2R8C805</accession>
<dbReference type="GO" id="GO:0016747">
    <property type="term" value="F:acyltransferase activity, transferring groups other than amino-acyl groups"/>
    <property type="evidence" value="ECO:0007669"/>
    <property type="project" value="InterPro"/>
</dbReference>
<name>A0A2R8C805_9RHOB</name>
<dbReference type="SUPFAM" id="SSF55729">
    <property type="entry name" value="Acyl-CoA N-acyltransferases (Nat)"/>
    <property type="match status" value="1"/>
</dbReference>
<dbReference type="InterPro" id="IPR000182">
    <property type="entry name" value="GNAT_dom"/>
</dbReference>
<gene>
    <name evidence="2" type="ORF">TRM7615_02072</name>
</gene>
<organism evidence="2 3">
    <name type="scientific">Falsiruegeria mediterranea M17</name>
    <dbReference type="NCBI Taxonomy" id="1200281"/>
    <lineage>
        <taxon>Bacteria</taxon>
        <taxon>Pseudomonadati</taxon>
        <taxon>Pseudomonadota</taxon>
        <taxon>Alphaproteobacteria</taxon>
        <taxon>Rhodobacterales</taxon>
        <taxon>Roseobacteraceae</taxon>
        <taxon>Falsiruegeria</taxon>
    </lineage>
</organism>
<dbReference type="Pfam" id="PF00583">
    <property type="entry name" value="Acetyltransf_1"/>
    <property type="match status" value="1"/>
</dbReference>
<keyword evidence="3" id="KW-1185">Reference proteome</keyword>
<feature type="domain" description="N-acetyltransferase" evidence="1">
    <location>
        <begin position="1"/>
        <end position="156"/>
    </location>
</feature>
<reference evidence="3" key="1">
    <citation type="submission" date="2018-03" db="EMBL/GenBank/DDBJ databases">
        <authorList>
            <person name="Rodrigo-Torres L."/>
            <person name="Arahal R. D."/>
            <person name="Lucena T."/>
        </authorList>
    </citation>
    <scope>NUCLEOTIDE SEQUENCE [LARGE SCALE GENOMIC DNA]</scope>
    <source>
        <strain evidence="3">CECT 7615</strain>
    </source>
</reference>
<dbReference type="OrthoDB" id="8450419at2"/>
<dbReference type="Proteomes" id="UP000244898">
    <property type="component" value="Unassembled WGS sequence"/>
</dbReference>
<proteinExistence type="predicted"/>
<protein>
    <recommendedName>
        <fullName evidence="1">N-acetyltransferase domain-containing protein</fullName>
    </recommendedName>
</protein>